<comment type="similarity">
    <text evidence="1 4">Belongs to the N(4)/N(6)-methyltransferase family.</text>
</comment>
<gene>
    <name evidence="6" type="primary">dpnA</name>
    <name evidence="6" type="ORF">NCTC10918_02262</name>
</gene>
<accession>A0A3S4YJ88</accession>
<evidence type="ECO:0000313" key="7">
    <source>
        <dbReference type="Proteomes" id="UP000270988"/>
    </source>
</evidence>
<sequence>MKSLSGITHNIPSQSIHYEEPDIILAHGDSFRLLENIIPGSVNMIFADPPYFLSGGGTTNSGGKRVSVNKGNWDTKLSVLKKLEFNRQWISKCYQALNDDGTIWVSGTLHNIYSVGVALEEENFKILNNITWQKTNPPPNLACRTFTHSTETILWAKKNLPKTHHYFNYKLMKEINNNRQMKDVWEGSLTKPREKSYGKHPTQKPEYLLERIILSCTRPGDLILDPYLGSGTTGKVAKELGRKFIGIELEPEYLCIAQKRIAEVSQTLF</sequence>
<dbReference type="PANTHER" id="PTHR13370:SF3">
    <property type="entry name" value="TRNA (GUANINE(10)-N2)-METHYLTRANSFERASE HOMOLOG"/>
    <property type="match status" value="1"/>
</dbReference>
<evidence type="ECO:0000259" key="5">
    <source>
        <dbReference type="Pfam" id="PF01555"/>
    </source>
</evidence>
<dbReference type="EMBL" id="LR134521">
    <property type="protein sequence ID" value="VEJ30970.1"/>
    <property type="molecule type" value="Genomic_DNA"/>
</dbReference>
<dbReference type="Proteomes" id="UP000270988">
    <property type="component" value="Chromosome"/>
</dbReference>
<evidence type="ECO:0000313" key="6">
    <source>
        <dbReference type="EMBL" id="VEJ30970.1"/>
    </source>
</evidence>
<dbReference type="AlphaFoldDB" id="A0A3S4YJ88"/>
<dbReference type="SUPFAM" id="SSF53335">
    <property type="entry name" value="S-adenosyl-L-methionine-dependent methyltransferases"/>
    <property type="match status" value="1"/>
</dbReference>
<dbReference type="PROSITE" id="PS00092">
    <property type="entry name" value="N6_MTASE"/>
    <property type="match status" value="1"/>
</dbReference>
<dbReference type="GO" id="GO:0009007">
    <property type="term" value="F:site-specific DNA-methyltransferase (adenine-specific) activity"/>
    <property type="evidence" value="ECO:0007669"/>
    <property type="project" value="TreeGrafter"/>
</dbReference>
<dbReference type="PANTHER" id="PTHR13370">
    <property type="entry name" value="RNA METHYLASE-RELATED"/>
    <property type="match status" value="1"/>
</dbReference>
<dbReference type="GO" id="GO:0005737">
    <property type="term" value="C:cytoplasm"/>
    <property type="evidence" value="ECO:0007669"/>
    <property type="project" value="TreeGrafter"/>
</dbReference>
<dbReference type="InterPro" id="IPR002052">
    <property type="entry name" value="DNA_methylase_N6_adenine_CS"/>
</dbReference>
<dbReference type="InterPro" id="IPR029063">
    <property type="entry name" value="SAM-dependent_MTases_sf"/>
</dbReference>
<dbReference type="EC" id="2.1.1.-" evidence="4"/>
<dbReference type="InterPro" id="IPR002941">
    <property type="entry name" value="DNA_methylase_N4/N6"/>
</dbReference>
<dbReference type="Pfam" id="PF01555">
    <property type="entry name" value="N6_N4_Mtase"/>
    <property type="match status" value="1"/>
</dbReference>
<dbReference type="GO" id="GO:0008170">
    <property type="term" value="F:N-methyltransferase activity"/>
    <property type="evidence" value="ECO:0007669"/>
    <property type="project" value="InterPro"/>
</dbReference>
<name>A0A3S4YJ88_9MICC</name>
<dbReference type="REBASE" id="289526">
    <property type="entry name" value="M1.Rde10918ORF2262P"/>
</dbReference>
<protein>
    <recommendedName>
        <fullName evidence="4">Methyltransferase</fullName>
        <ecNumber evidence="4">2.1.1.-</ecNumber>
    </recommendedName>
</protein>
<dbReference type="PRINTS" id="PR00508">
    <property type="entry name" value="S21N4MTFRASE"/>
</dbReference>
<dbReference type="InterPro" id="IPR001091">
    <property type="entry name" value="RM_Methyltransferase"/>
</dbReference>
<evidence type="ECO:0000256" key="2">
    <source>
        <dbReference type="ARBA" id="ARBA00022603"/>
    </source>
</evidence>
<feature type="domain" description="DNA methylase N-4/N-6" evidence="5">
    <location>
        <begin position="42"/>
        <end position="259"/>
    </location>
</feature>
<keyword evidence="2 6" id="KW-0489">Methyltransferase</keyword>
<dbReference type="RefSeq" id="WP_141121519.1">
    <property type="nucleotide sequence ID" value="NZ_CABFMC010000007.1"/>
</dbReference>
<keyword evidence="3 6" id="KW-0808">Transferase</keyword>
<dbReference type="GO" id="GO:0003677">
    <property type="term" value="F:DNA binding"/>
    <property type="evidence" value="ECO:0007669"/>
    <property type="project" value="InterPro"/>
</dbReference>
<dbReference type="Gene3D" id="3.40.50.150">
    <property type="entry name" value="Vaccinia Virus protein VP39"/>
    <property type="match status" value="1"/>
</dbReference>
<evidence type="ECO:0000256" key="1">
    <source>
        <dbReference type="ARBA" id="ARBA00006594"/>
    </source>
</evidence>
<proteinExistence type="inferred from homology"/>
<evidence type="ECO:0000256" key="4">
    <source>
        <dbReference type="RuleBase" id="RU362026"/>
    </source>
</evidence>
<organism evidence="6 7">
    <name type="scientific">Rothia dentocariosa</name>
    <dbReference type="NCBI Taxonomy" id="2047"/>
    <lineage>
        <taxon>Bacteria</taxon>
        <taxon>Bacillati</taxon>
        <taxon>Actinomycetota</taxon>
        <taxon>Actinomycetes</taxon>
        <taxon>Micrococcales</taxon>
        <taxon>Micrococcaceae</taxon>
        <taxon>Rothia</taxon>
    </lineage>
</organism>
<evidence type="ECO:0000256" key="3">
    <source>
        <dbReference type="ARBA" id="ARBA00022679"/>
    </source>
</evidence>
<dbReference type="GO" id="GO:0032259">
    <property type="term" value="P:methylation"/>
    <property type="evidence" value="ECO:0007669"/>
    <property type="project" value="UniProtKB-KW"/>
</dbReference>
<reference evidence="6 7" key="1">
    <citation type="submission" date="2018-12" db="EMBL/GenBank/DDBJ databases">
        <authorList>
            <consortium name="Pathogen Informatics"/>
        </authorList>
    </citation>
    <scope>NUCLEOTIDE SEQUENCE [LARGE SCALE GENOMIC DNA]</scope>
    <source>
        <strain evidence="6 7">NCTC10918</strain>
    </source>
</reference>